<dbReference type="Gene3D" id="3.40.50.970">
    <property type="match status" value="1"/>
</dbReference>
<evidence type="ECO:0000313" key="1">
    <source>
        <dbReference type="EMBL" id="HII70394.1"/>
    </source>
</evidence>
<dbReference type="EMBL" id="DUJS01000004">
    <property type="protein sequence ID" value="HII70394.1"/>
    <property type="molecule type" value="Genomic_DNA"/>
</dbReference>
<dbReference type="InterPro" id="IPR029061">
    <property type="entry name" value="THDP-binding"/>
</dbReference>
<evidence type="ECO:0000313" key="2">
    <source>
        <dbReference type="Proteomes" id="UP000619545"/>
    </source>
</evidence>
<reference evidence="1" key="1">
    <citation type="journal article" date="2020" name="bioRxiv">
        <title>A rank-normalized archaeal taxonomy based on genome phylogeny resolves widespread incomplete and uneven classifications.</title>
        <authorList>
            <person name="Rinke C."/>
            <person name="Chuvochina M."/>
            <person name="Mussig A.J."/>
            <person name="Chaumeil P.-A."/>
            <person name="Waite D.W."/>
            <person name="Whitman W.B."/>
            <person name="Parks D.H."/>
            <person name="Hugenholtz P."/>
        </authorList>
    </citation>
    <scope>NUCLEOTIDE SEQUENCE</scope>
    <source>
        <strain evidence="1">UBA8853</strain>
    </source>
</reference>
<accession>A0A832TGK0</accession>
<dbReference type="GO" id="GO:0044272">
    <property type="term" value="P:sulfur compound biosynthetic process"/>
    <property type="evidence" value="ECO:0007669"/>
    <property type="project" value="UniProtKB-ARBA"/>
</dbReference>
<dbReference type="GO" id="GO:0006082">
    <property type="term" value="P:organic acid metabolic process"/>
    <property type="evidence" value="ECO:0007669"/>
    <property type="project" value="UniProtKB-ARBA"/>
</dbReference>
<gene>
    <name evidence="1" type="ORF">HA336_04085</name>
</gene>
<protein>
    <submittedName>
        <fullName evidence="1">Uncharacterized protein</fullName>
    </submittedName>
</protein>
<organism evidence="1 2">
    <name type="scientific">Methanopyrus kandleri</name>
    <dbReference type="NCBI Taxonomy" id="2320"/>
    <lineage>
        <taxon>Archaea</taxon>
        <taxon>Methanobacteriati</taxon>
        <taxon>Methanobacteriota</taxon>
        <taxon>Methanomada group</taxon>
        <taxon>Methanopyri</taxon>
        <taxon>Methanopyrales</taxon>
        <taxon>Methanopyraceae</taxon>
        <taxon>Methanopyrus</taxon>
    </lineage>
</organism>
<dbReference type="RefSeq" id="WP_158295889.1">
    <property type="nucleotide sequence ID" value="NZ_DUJS01000004.1"/>
</dbReference>
<dbReference type="AlphaFoldDB" id="A0A832TGK0"/>
<dbReference type="GeneID" id="1477750"/>
<name>A0A832TGK0_9EURY</name>
<comment type="caution">
    <text evidence="1">The sequence shown here is derived from an EMBL/GenBank/DDBJ whole genome shotgun (WGS) entry which is preliminary data.</text>
</comment>
<proteinExistence type="predicted"/>
<sequence>MSEGRTESSGDEMSTDYLPIGSHEVIRALHDLEPDVVAYLPGFPLNEVVRALEESDHPFEVVPVASEFDAVGIVIGLAQADGYGVAVLKDKGAYVAAQLLAEEGDWPGLLIIGLDADGRGSYTCSVELPDVLRDLKLRVEIPETQDDIYETILDAAESSRDEHRLACVVLTEDLLLSSHPPGKPEVEPTGEADWDELLRAIDFYDTVAVVVGKGVLGDISRDLPAFTSSLNDDRDALDRLVEILESLGLDVRLYCTKHASKFLPGIPPTGVNTGNVVEEELLVLVGASYDTFAVDFRSDFVVSVNPDPDAYAHRVADARFVMTLSDFVRELEYRSRK</sequence>
<dbReference type="Proteomes" id="UP000619545">
    <property type="component" value="Unassembled WGS sequence"/>
</dbReference>
<dbReference type="SUPFAM" id="SSF52518">
    <property type="entry name" value="Thiamin diphosphate-binding fold (THDP-binding)"/>
    <property type="match status" value="1"/>
</dbReference>